<evidence type="ECO:0000256" key="1">
    <source>
        <dbReference type="SAM" id="MobiDB-lite"/>
    </source>
</evidence>
<dbReference type="Proteomes" id="UP000677803">
    <property type="component" value="Unassembled WGS sequence"/>
</dbReference>
<dbReference type="EMBL" id="CAJRST010014446">
    <property type="protein sequence ID" value="CAG5929486.1"/>
    <property type="molecule type" value="Genomic_DNA"/>
</dbReference>
<protein>
    <submittedName>
        <fullName evidence="2">(Atlantic silverside) hypothetical protein</fullName>
    </submittedName>
</protein>
<dbReference type="OrthoDB" id="8962270at2759"/>
<keyword evidence="3" id="KW-1185">Reference proteome</keyword>
<dbReference type="AlphaFoldDB" id="A0A8S4B858"/>
<feature type="compositionally biased region" description="Basic and acidic residues" evidence="1">
    <location>
        <begin position="297"/>
        <end position="309"/>
    </location>
</feature>
<feature type="region of interest" description="Disordered" evidence="1">
    <location>
        <begin position="110"/>
        <end position="138"/>
    </location>
</feature>
<feature type="compositionally biased region" description="Low complexity" evidence="1">
    <location>
        <begin position="227"/>
        <end position="242"/>
    </location>
</feature>
<comment type="caution">
    <text evidence="2">The sequence shown here is derived from an EMBL/GenBank/DDBJ whole genome shotgun (WGS) entry which is preliminary data.</text>
</comment>
<feature type="compositionally biased region" description="Low complexity" evidence="1">
    <location>
        <begin position="128"/>
        <end position="138"/>
    </location>
</feature>
<name>A0A8S4B858_9TELE</name>
<feature type="compositionally biased region" description="Polar residues" evidence="1">
    <location>
        <begin position="384"/>
        <end position="394"/>
    </location>
</feature>
<feature type="compositionally biased region" description="Basic residues" evidence="1">
    <location>
        <begin position="197"/>
        <end position="208"/>
    </location>
</feature>
<feature type="region of interest" description="Disordered" evidence="1">
    <location>
        <begin position="487"/>
        <end position="533"/>
    </location>
</feature>
<feature type="compositionally biased region" description="Basic and acidic residues" evidence="1">
    <location>
        <begin position="371"/>
        <end position="381"/>
    </location>
</feature>
<proteinExistence type="predicted"/>
<sequence length="533" mass="58701">MSLQVCHLCGWSKVTTYRGLRIHQSRMGCTPKGARVADPEHQRLQEADAYDPDLSLWVCQYCGWRNVTTYRGLRIHQGRMGCTPKGVRIPRAEHYHQEYLWIELRPQPQAKEQDFREPPQPSRPRGSAAAQTAAQAAAQAEVWSGSAASAAPRRYSLGSASPDGGRRLEEFSKRPLVDRPVWEPSRAAAADPTCAVRAKKKNTKHQTSPRKTYSGTVEELEPSSGSPEASARRASVAAPVQQPQGLAAVQVSRPARNQRSTPPVPPVVRPKTRGPASLMEQREGPQCQLLREIQNTSRRENKMGDEENGGKAPAELASEVKTNASAWKRLSNPPPVPPRISHSFSLKAKREKSKPQVEQETLSVGGKMSTGRRDSKEERRSSVCHPNTSSTRCQTLGEGVGSRGFQAPRPEKNQWDRPGGRVGGGCGLSQATFLDLRISVTTGQETAAQPKDGDGEGEQLQTVKQLTEADACRVRNRCAHGARHWVEGQGSDSDVFGDHGVKEQSDQRRGREIEKKRGQAYIKPPLEKEKNDP</sequence>
<feature type="compositionally biased region" description="Basic and acidic residues" evidence="1">
    <location>
        <begin position="496"/>
        <end position="517"/>
    </location>
</feature>
<feature type="compositionally biased region" description="Basic and acidic residues" evidence="1">
    <location>
        <begin position="409"/>
        <end position="419"/>
    </location>
</feature>
<evidence type="ECO:0000313" key="2">
    <source>
        <dbReference type="EMBL" id="CAG5929486.1"/>
    </source>
</evidence>
<reference evidence="2" key="1">
    <citation type="submission" date="2021-05" db="EMBL/GenBank/DDBJ databases">
        <authorList>
            <person name="Tigano A."/>
        </authorList>
    </citation>
    <scope>NUCLEOTIDE SEQUENCE</scope>
</reference>
<feature type="region of interest" description="Disordered" evidence="1">
    <location>
        <begin position="182"/>
        <end position="426"/>
    </location>
</feature>
<gene>
    <name evidence="2" type="ORF">MMEN_LOCUS13133</name>
</gene>
<evidence type="ECO:0000313" key="3">
    <source>
        <dbReference type="Proteomes" id="UP000677803"/>
    </source>
</evidence>
<organism evidence="2 3">
    <name type="scientific">Menidia menidia</name>
    <name type="common">Atlantic silverside</name>
    <dbReference type="NCBI Taxonomy" id="238744"/>
    <lineage>
        <taxon>Eukaryota</taxon>
        <taxon>Metazoa</taxon>
        <taxon>Chordata</taxon>
        <taxon>Craniata</taxon>
        <taxon>Vertebrata</taxon>
        <taxon>Euteleostomi</taxon>
        <taxon>Actinopterygii</taxon>
        <taxon>Neopterygii</taxon>
        <taxon>Teleostei</taxon>
        <taxon>Neoteleostei</taxon>
        <taxon>Acanthomorphata</taxon>
        <taxon>Ovalentaria</taxon>
        <taxon>Atherinomorphae</taxon>
        <taxon>Atheriniformes</taxon>
        <taxon>Atherinopsidae</taxon>
        <taxon>Menidiinae</taxon>
        <taxon>Menidia</taxon>
    </lineage>
</organism>
<accession>A0A8S4B858</accession>